<dbReference type="GO" id="GO:0016405">
    <property type="term" value="F:CoA-ligase activity"/>
    <property type="evidence" value="ECO:0007669"/>
    <property type="project" value="TreeGrafter"/>
</dbReference>
<evidence type="ECO:0000259" key="6">
    <source>
        <dbReference type="Pfam" id="PF13193"/>
    </source>
</evidence>
<keyword evidence="4" id="KW-0576">Peroxisome</keyword>
<evidence type="ECO:0000256" key="3">
    <source>
        <dbReference type="ARBA" id="ARBA00022598"/>
    </source>
</evidence>
<dbReference type="GO" id="GO:0005777">
    <property type="term" value="C:peroxisome"/>
    <property type="evidence" value="ECO:0007669"/>
    <property type="project" value="UniProtKB-SubCell"/>
</dbReference>
<dbReference type="PANTHER" id="PTHR24096">
    <property type="entry name" value="LONG-CHAIN-FATTY-ACID--COA LIGASE"/>
    <property type="match status" value="1"/>
</dbReference>
<evidence type="ECO:0000256" key="4">
    <source>
        <dbReference type="ARBA" id="ARBA00023140"/>
    </source>
</evidence>
<evidence type="ECO:0000256" key="1">
    <source>
        <dbReference type="ARBA" id="ARBA00004275"/>
    </source>
</evidence>
<dbReference type="EMBL" id="CALOZG010000035">
    <property type="protein sequence ID" value="CAH4033772.1"/>
    <property type="molecule type" value="Genomic_DNA"/>
</dbReference>
<dbReference type="PROSITE" id="PS00455">
    <property type="entry name" value="AMP_BINDING"/>
    <property type="match status" value="1"/>
</dbReference>
<dbReference type="Pfam" id="PF00501">
    <property type="entry name" value="AMP-binding"/>
    <property type="match status" value="2"/>
</dbReference>
<dbReference type="SUPFAM" id="SSF56801">
    <property type="entry name" value="Acetyl-CoA synthetase-like"/>
    <property type="match status" value="2"/>
</dbReference>
<dbReference type="Gene3D" id="3.30.300.30">
    <property type="match status" value="2"/>
</dbReference>
<evidence type="ECO:0000256" key="2">
    <source>
        <dbReference type="ARBA" id="ARBA00006432"/>
    </source>
</evidence>
<comment type="caution">
    <text evidence="7">The sequence shown here is derived from an EMBL/GenBank/DDBJ whole genome shotgun (WGS) entry which is preliminary data.</text>
</comment>
<dbReference type="InterPro" id="IPR042099">
    <property type="entry name" value="ANL_N_sf"/>
</dbReference>
<comment type="similarity">
    <text evidence="2">Belongs to the ATP-dependent AMP-binding enzyme family.</text>
</comment>
<proteinExistence type="inferred from homology"/>
<feature type="domain" description="AMP-dependent synthetase/ligase" evidence="5">
    <location>
        <begin position="65"/>
        <end position="415"/>
    </location>
</feature>
<dbReference type="InterPro" id="IPR020845">
    <property type="entry name" value="AMP-binding_CS"/>
</dbReference>
<dbReference type="FunFam" id="3.30.300.30:FF:000007">
    <property type="entry name" value="4-coumarate--CoA ligase 2"/>
    <property type="match status" value="1"/>
</dbReference>
<accession>A0A9P0TUN6</accession>
<dbReference type="Proteomes" id="UP001152562">
    <property type="component" value="Unassembled WGS sequence"/>
</dbReference>
<name>A0A9P0TUN6_PIEBR</name>
<comment type="subcellular location">
    <subcellularLocation>
        <location evidence="1">Peroxisome</location>
    </subcellularLocation>
</comment>
<evidence type="ECO:0000259" key="5">
    <source>
        <dbReference type="Pfam" id="PF00501"/>
    </source>
</evidence>
<organism evidence="7 8">
    <name type="scientific">Pieris brassicae</name>
    <name type="common">White butterfly</name>
    <name type="synonym">Large white butterfly</name>
    <dbReference type="NCBI Taxonomy" id="7116"/>
    <lineage>
        <taxon>Eukaryota</taxon>
        <taxon>Metazoa</taxon>
        <taxon>Ecdysozoa</taxon>
        <taxon>Arthropoda</taxon>
        <taxon>Hexapoda</taxon>
        <taxon>Insecta</taxon>
        <taxon>Pterygota</taxon>
        <taxon>Neoptera</taxon>
        <taxon>Endopterygota</taxon>
        <taxon>Lepidoptera</taxon>
        <taxon>Glossata</taxon>
        <taxon>Ditrysia</taxon>
        <taxon>Papilionoidea</taxon>
        <taxon>Pieridae</taxon>
        <taxon>Pierinae</taxon>
        <taxon>Pieris</taxon>
    </lineage>
</organism>
<dbReference type="InterPro" id="IPR000873">
    <property type="entry name" value="AMP-dep_synth/lig_dom"/>
</dbReference>
<dbReference type="Pfam" id="PF13193">
    <property type="entry name" value="AMP-binding_C"/>
    <property type="match status" value="2"/>
</dbReference>
<reference evidence="7" key="1">
    <citation type="submission" date="2022-05" db="EMBL/GenBank/DDBJ databases">
        <authorList>
            <person name="Okamura Y."/>
        </authorList>
    </citation>
    <scope>NUCLEOTIDE SEQUENCE</scope>
</reference>
<evidence type="ECO:0008006" key="9">
    <source>
        <dbReference type="Google" id="ProtNLM"/>
    </source>
</evidence>
<dbReference type="PANTHER" id="PTHR24096:SF149">
    <property type="entry name" value="AMP-BINDING DOMAIN-CONTAINING PROTEIN-RELATED"/>
    <property type="match status" value="1"/>
</dbReference>
<keyword evidence="8" id="KW-1185">Reference proteome</keyword>
<feature type="domain" description="AMP-dependent synthetase/ligase" evidence="5">
    <location>
        <begin position="628"/>
        <end position="980"/>
    </location>
</feature>
<dbReference type="AlphaFoldDB" id="A0A9P0TUN6"/>
<sequence>MTCFVRSDFIIMDIRSDAVQWYTEDLWYQMVAESGNPSDRYHLGKAILRRFKEDPNFLLQIDGANDERDTFGSMMVKSIRCAESFRRLGIKKGDVIVLMAPNSLDLTAPLYAAFYLGIAVACIDMNLLKVEIQQIFNDTKPKFVFCLASKAADVQDVLTSLNVDGHIVTFGKDKNFNTFSEFLDTYCIDTNTDMFQVEEFDPVETEAILLSTSGTTGLPKVATLTHKNCTIGLLHLWSMIKEFPATDLFPIVISPVQWLSAHIHFVYSPILKYTRLQTSMPLTSDHVYDLINKYRPTYILSSPTFMVKLLTPGERDKCDFSSFKWIFLGGSAVFQEVIDLIKTVNNTARIYKGYGLSETTGLCLDLNGVYRNSSGKPYGHLQYRIVDVNTQKDIYECNVTGELWVKGPTVFKGYWNKPKETKEALTSDGWLRTGDLFYRDENYNFYFVDRLKLLLKYRNHQISPTEIENVICGYPGVLDVAVTSIPDLECGDLPVACVKTLKGAQISAQEIKDLVKANLTDTKQLRGGVLFLQDFPITPTGKINRSLLKQPIKNKNIFCASVLVPPFVSVQLHIMGVDKFPHFAVHYWMTEIQTRVVAKSGNPNDRFHLGKLVLDGLRDVPAQVLQIDGGTGESETFGSALKRSVQCASVFRSKGLKKDDVILLMAPNHIHLCIPLYAALYLGVGVAAVDYALAERELHETFKFNKPKIIFCQSEKAKDVGTALQGLDFSCEIITFNTGSQYKTFSELLEQEADVSIDEFEAADFDPSETSSMLIATSGTTGLPKSAEVTHKNLVIGMPFMWANFDTFPSPVPLSIVMSPLQWYSAIFLLISCPLMRQTRVQSSEPMTKEHLYYLINKYRPSFAMSSPNMWMTLFKPGDREECDFTSFQLILSGGSAMPQSLRDEIKKATPDTLVMNVYGMSELSGLGFLYDPTLPESMGRPVPYYKYKLVNLDTLEEITEPNVSGEVWFKGPAVFKGYYNNEEVTAATLTKDGWIRTGDIMYRDKNYNFYFVDRFKALLKYRNNQISPVEIESLIRNHPGVFEVAVTGVPDPEHGDLPVAFVIRLGESKVTAQEIKDLVKNNLSDSKQLRGGVIFIKQLPLNASSKVDRKKLAALAIEMERE</sequence>
<evidence type="ECO:0000313" key="7">
    <source>
        <dbReference type="EMBL" id="CAH4033772.1"/>
    </source>
</evidence>
<feature type="domain" description="AMP-binding enzyme C-terminal" evidence="6">
    <location>
        <begin position="466"/>
        <end position="542"/>
    </location>
</feature>
<feature type="domain" description="AMP-binding enzyme C-terminal" evidence="6">
    <location>
        <begin position="1031"/>
        <end position="1107"/>
    </location>
</feature>
<dbReference type="Gene3D" id="3.40.50.12780">
    <property type="entry name" value="N-terminal domain of ligase-like"/>
    <property type="match status" value="2"/>
</dbReference>
<protein>
    <recommendedName>
        <fullName evidence="9">Luciferin 4-monooxygenase</fullName>
    </recommendedName>
</protein>
<dbReference type="InterPro" id="IPR025110">
    <property type="entry name" value="AMP-bd_C"/>
</dbReference>
<dbReference type="InterPro" id="IPR045851">
    <property type="entry name" value="AMP-bd_C_sf"/>
</dbReference>
<keyword evidence="3" id="KW-0436">Ligase</keyword>
<gene>
    <name evidence="7" type="ORF">PIBRA_LOCUS10018</name>
</gene>
<evidence type="ECO:0000313" key="8">
    <source>
        <dbReference type="Proteomes" id="UP001152562"/>
    </source>
</evidence>